<keyword evidence="2" id="KW-1185">Reference proteome</keyword>
<evidence type="ECO:0000313" key="1">
    <source>
        <dbReference type="EMBL" id="CAH1442154.1"/>
    </source>
</evidence>
<reference evidence="1 2" key="1">
    <citation type="submission" date="2022-01" db="EMBL/GenBank/DDBJ databases">
        <authorList>
            <person name="Xiong W."/>
            <person name="Schranz E."/>
        </authorList>
    </citation>
    <scope>NUCLEOTIDE SEQUENCE [LARGE SCALE GENOMIC DNA]</scope>
</reference>
<protein>
    <submittedName>
        <fullName evidence="1">Uncharacterized protein</fullName>
    </submittedName>
</protein>
<organism evidence="1 2">
    <name type="scientific">Lactuca virosa</name>
    <dbReference type="NCBI Taxonomy" id="75947"/>
    <lineage>
        <taxon>Eukaryota</taxon>
        <taxon>Viridiplantae</taxon>
        <taxon>Streptophyta</taxon>
        <taxon>Embryophyta</taxon>
        <taxon>Tracheophyta</taxon>
        <taxon>Spermatophyta</taxon>
        <taxon>Magnoliopsida</taxon>
        <taxon>eudicotyledons</taxon>
        <taxon>Gunneridae</taxon>
        <taxon>Pentapetalae</taxon>
        <taxon>asterids</taxon>
        <taxon>campanulids</taxon>
        <taxon>Asterales</taxon>
        <taxon>Asteraceae</taxon>
        <taxon>Cichorioideae</taxon>
        <taxon>Cichorieae</taxon>
        <taxon>Lactucinae</taxon>
        <taxon>Lactuca</taxon>
    </lineage>
</organism>
<name>A0AAU9NW40_9ASTR</name>
<dbReference type="EMBL" id="CAKMRJ010005412">
    <property type="protein sequence ID" value="CAH1442154.1"/>
    <property type="molecule type" value="Genomic_DNA"/>
</dbReference>
<proteinExistence type="predicted"/>
<comment type="caution">
    <text evidence="1">The sequence shown here is derived from an EMBL/GenBank/DDBJ whole genome shotgun (WGS) entry which is preliminary data.</text>
</comment>
<accession>A0AAU9NW40</accession>
<dbReference type="AlphaFoldDB" id="A0AAU9NW40"/>
<evidence type="ECO:0000313" key="2">
    <source>
        <dbReference type="Proteomes" id="UP001157418"/>
    </source>
</evidence>
<dbReference type="Proteomes" id="UP001157418">
    <property type="component" value="Unassembled WGS sequence"/>
</dbReference>
<gene>
    <name evidence="1" type="ORF">LVIROSA_LOCUS28162</name>
</gene>
<sequence>MNTWDSRIYASITFQIRLKTFGLWKLTLKAGCGSQMLIQRCFVESVFKCVYVFI</sequence>